<keyword evidence="5" id="KW-1185">Reference proteome</keyword>
<dbReference type="PROSITE" id="PS50157">
    <property type="entry name" value="ZINC_FINGER_C2H2_2"/>
    <property type="match status" value="1"/>
</dbReference>
<dbReference type="PROSITE" id="PS00028">
    <property type="entry name" value="ZINC_FINGER_C2H2_1"/>
    <property type="match status" value="1"/>
</dbReference>
<dbReference type="SUPFAM" id="SSF57667">
    <property type="entry name" value="beta-beta-alpha zinc fingers"/>
    <property type="match status" value="1"/>
</dbReference>
<keyword evidence="1" id="KW-0862">Zinc</keyword>
<evidence type="ECO:0000313" key="4">
    <source>
        <dbReference type="EMBL" id="KAK9764301.1"/>
    </source>
</evidence>
<accession>A0ABR2WS02</accession>
<feature type="compositionally biased region" description="Polar residues" evidence="2">
    <location>
        <begin position="71"/>
        <end position="90"/>
    </location>
</feature>
<dbReference type="InterPro" id="IPR013087">
    <property type="entry name" value="Znf_C2H2_type"/>
</dbReference>
<organism evidence="4 5">
    <name type="scientific">Basidiobolus ranarum</name>
    <dbReference type="NCBI Taxonomy" id="34480"/>
    <lineage>
        <taxon>Eukaryota</taxon>
        <taxon>Fungi</taxon>
        <taxon>Fungi incertae sedis</taxon>
        <taxon>Zoopagomycota</taxon>
        <taxon>Entomophthoromycotina</taxon>
        <taxon>Basidiobolomycetes</taxon>
        <taxon>Basidiobolales</taxon>
        <taxon>Basidiobolaceae</taxon>
        <taxon>Basidiobolus</taxon>
    </lineage>
</organism>
<reference evidence="4 5" key="1">
    <citation type="submission" date="2023-04" db="EMBL/GenBank/DDBJ databases">
        <title>Genome of Basidiobolus ranarum AG-B5.</title>
        <authorList>
            <person name="Stajich J.E."/>
            <person name="Carter-House D."/>
            <person name="Gryganskyi A."/>
        </authorList>
    </citation>
    <scope>NUCLEOTIDE SEQUENCE [LARGE SCALE GENOMIC DNA]</scope>
    <source>
        <strain evidence="4 5">AG-B5</strain>
    </source>
</reference>
<keyword evidence="1" id="KW-0863">Zinc-finger</keyword>
<protein>
    <recommendedName>
        <fullName evidence="3">C2H2-type domain-containing protein</fullName>
    </recommendedName>
</protein>
<sequence>MILLPISSIIKAQITGDNDDERSYKLPPLRPYKCITCHKAFLRHDHLKRHIRTHTKESVGSIRGKKHLRSRSASSLKGPRTNQNPTSFNESFDHRTSTYHPYTSYIKPLEPQYSTSTSPPFVYLTCKDFKSTSCTPASMRNGNFYSTYSAYSAPSTPPLRSISYDQTTHTPLQNKLNDIFETMHPQQRKLPLPLPLPQSGFGW</sequence>
<dbReference type="Proteomes" id="UP001479436">
    <property type="component" value="Unassembled WGS sequence"/>
</dbReference>
<feature type="region of interest" description="Disordered" evidence="2">
    <location>
        <begin position="53"/>
        <end position="93"/>
    </location>
</feature>
<dbReference type="Gene3D" id="3.30.160.60">
    <property type="entry name" value="Classic Zinc Finger"/>
    <property type="match status" value="1"/>
</dbReference>
<proteinExistence type="predicted"/>
<dbReference type="InterPro" id="IPR036236">
    <property type="entry name" value="Znf_C2H2_sf"/>
</dbReference>
<evidence type="ECO:0000259" key="3">
    <source>
        <dbReference type="PROSITE" id="PS50157"/>
    </source>
</evidence>
<evidence type="ECO:0000256" key="2">
    <source>
        <dbReference type="SAM" id="MobiDB-lite"/>
    </source>
</evidence>
<dbReference type="EMBL" id="JASJQH010000454">
    <property type="protein sequence ID" value="KAK9764301.1"/>
    <property type="molecule type" value="Genomic_DNA"/>
</dbReference>
<keyword evidence="1" id="KW-0479">Metal-binding</keyword>
<evidence type="ECO:0000256" key="1">
    <source>
        <dbReference type="PROSITE-ProRule" id="PRU00042"/>
    </source>
</evidence>
<name>A0ABR2WS02_9FUNG</name>
<evidence type="ECO:0000313" key="5">
    <source>
        <dbReference type="Proteomes" id="UP001479436"/>
    </source>
</evidence>
<feature type="domain" description="C2H2-type" evidence="3">
    <location>
        <begin position="32"/>
        <end position="59"/>
    </location>
</feature>
<gene>
    <name evidence="4" type="ORF">K7432_008308</name>
</gene>
<comment type="caution">
    <text evidence="4">The sequence shown here is derived from an EMBL/GenBank/DDBJ whole genome shotgun (WGS) entry which is preliminary data.</text>
</comment>